<dbReference type="AlphaFoldDB" id="X0WHP9"/>
<dbReference type="Pfam" id="PF07963">
    <property type="entry name" value="N_methyl"/>
    <property type="match status" value="1"/>
</dbReference>
<dbReference type="InterPro" id="IPR045584">
    <property type="entry name" value="Pilin-like"/>
</dbReference>
<keyword evidence="1" id="KW-0472">Membrane</keyword>
<dbReference type="NCBIfam" id="TIGR02532">
    <property type="entry name" value="IV_pilin_GFxxxE"/>
    <property type="match status" value="1"/>
</dbReference>
<dbReference type="EMBL" id="BARS01034594">
    <property type="protein sequence ID" value="GAG24023.1"/>
    <property type="molecule type" value="Genomic_DNA"/>
</dbReference>
<keyword evidence="1" id="KW-0812">Transmembrane</keyword>
<dbReference type="SUPFAM" id="SSF54523">
    <property type="entry name" value="Pili subunits"/>
    <property type="match status" value="1"/>
</dbReference>
<sequence>MNRTIGQYNKGFTLIEVLVAIFILSIGVMGLAYAFPQGIQMAKNSEKAAQAVTLAQAKIEEIISTPYNEVFCSGEVRPTCIDIEDYGSIADFASYKRRIKITCIDGDDFSEVTDCTLENDPGMKKIEVTVFWKMPFSLGDRKIELISLVSNLQL</sequence>
<keyword evidence="1" id="KW-1133">Transmembrane helix</keyword>
<proteinExistence type="predicted"/>
<gene>
    <name evidence="2" type="ORF">S01H1_53420</name>
</gene>
<reference evidence="2" key="1">
    <citation type="journal article" date="2014" name="Front. Microbiol.">
        <title>High frequency of phylogenetically diverse reductive dehalogenase-homologous genes in deep subseafloor sedimentary metagenomes.</title>
        <authorList>
            <person name="Kawai M."/>
            <person name="Futagami T."/>
            <person name="Toyoda A."/>
            <person name="Takaki Y."/>
            <person name="Nishi S."/>
            <person name="Hori S."/>
            <person name="Arai W."/>
            <person name="Tsubouchi T."/>
            <person name="Morono Y."/>
            <person name="Uchiyama I."/>
            <person name="Ito T."/>
            <person name="Fujiyama A."/>
            <person name="Inagaki F."/>
            <person name="Takami H."/>
        </authorList>
    </citation>
    <scope>NUCLEOTIDE SEQUENCE</scope>
    <source>
        <strain evidence="2">Expedition CK06-06</strain>
    </source>
</reference>
<organism evidence="2">
    <name type="scientific">marine sediment metagenome</name>
    <dbReference type="NCBI Taxonomy" id="412755"/>
    <lineage>
        <taxon>unclassified sequences</taxon>
        <taxon>metagenomes</taxon>
        <taxon>ecological metagenomes</taxon>
    </lineage>
</organism>
<dbReference type="InterPro" id="IPR012902">
    <property type="entry name" value="N_methyl_site"/>
</dbReference>
<feature type="transmembrane region" description="Helical" evidence="1">
    <location>
        <begin position="12"/>
        <end position="35"/>
    </location>
</feature>
<protein>
    <recommendedName>
        <fullName evidence="3">Prepilin-type N-terminal cleavage/methylation domain-containing protein</fullName>
    </recommendedName>
</protein>
<evidence type="ECO:0000313" key="2">
    <source>
        <dbReference type="EMBL" id="GAG24023.1"/>
    </source>
</evidence>
<comment type="caution">
    <text evidence="2">The sequence shown here is derived from an EMBL/GenBank/DDBJ whole genome shotgun (WGS) entry which is preliminary data.</text>
</comment>
<evidence type="ECO:0008006" key="3">
    <source>
        <dbReference type="Google" id="ProtNLM"/>
    </source>
</evidence>
<name>X0WHP9_9ZZZZ</name>
<evidence type="ECO:0000256" key="1">
    <source>
        <dbReference type="SAM" id="Phobius"/>
    </source>
</evidence>
<accession>X0WHP9</accession>